<dbReference type="PANTHER" id="PTHR15633">
    <property type="entry name" value="NUCLEOLAR PROTEIN 11"/>
    <property type="match status" value="1"/>
</dbReference>
<dbReference type="InterPro" id="IPR042859">
    <property type="entry name" value="NOL11"/>
</dbReference>
<evidence type="ECO:0000313" key="2">
    <source>
        <dbReference type="EMBL" id="KAK9865547.1"/>
    </source>
</evidence>
<proteinExistence type="predicted"/>
<dbReference type="AlphaFoldDB" id="A0AAW1TA39"/>
<dbReference type="Proteomes" id="UP001485043">
    <property type="component" value="Unassembled WGS sequence"/>
</dbReference>
<name>A0AAW1TA39_9CHLO</name>
<organism evidence="2 3">
    <name type="scientific">Apatococcus fuscideae</name>
    <dbReference type="NCBI Taxonomy" id="2026836"/>
    <lineage>
        <taxon>Eukaryota</taxon>
        <taxon>Viridiplantae</taxon>
        <taxon>Chlorophyta</taxon>
        <taxon>core chlorophytes</taxon>
        <taxon>Trebouxiophyceae</taxon>
        <taxon>Chlorellales</taxon>
        <taxon>Chlorellaceae</taxon>
        <taxon>Apatococcus</taxon>
    </lineage>
</organism>
<protein>
    <submittedName>
        <fullName evidence="2">Uncharacterized protein</fullName>
    </submittedName>
</protein>
<accession>A0AAW1TA39</accession>
<evidence type="ECO:0000256" key="1">
    <source>
        <dbReference type="SAM" id="MobiDB-lite"/>
    </source>
</evidence>
<feature type="compositionally biased region" description="Basic and acidic residues" evidence="1">
    <location>
        <begin position="330"/>
        <end position="339"/>
    </location>
</feature>
<dbReference type="GO" id="GO:0005730">
    <property type="term" value="C:nucleolus"/>
    <property type="evidence" value="ECO:0007669"/>
    <property type="project" value="TreeGrafter"/>
</dbReference>
<dbReference type="GO" id="GO:0030490">
    <property type="term" value="P:maturation of SSU-rRNA"/>
    <property type="evidence" value="ECO:0007669"/>
    <property type="project" value="InterPro"/>
</dbReference>
<feature type="compositionally biased region" description="Low complexity" evidence="1">
    <location>
        <begin position="265"/>
        <end position="276"/>
    </location>
</feature>
<comment type="caution">
    <text evidence="2">The sequence shown here is derived from an EMBL/GenBank/DDBJ whole genome shotgun (WGS) entry which is preliminary data.</text>
</comment>
<reference evidence="2 3" key="1">
    <citation type="journal article" date="2024" name="Nat. Commun.">
        <title>Phylogenomics reveals the evolutionary origins of lichenization in chlorophyte algae.</title>
        <authorList>
            <person name="Puginier C."/>
            <person name="Libourel C."/>
            <person name="Otte J."/>
            <person name="Skaloud P."/>
            <person name="Haon M."/>
            <person name="Grisel S."/>
            <person name="Petersen M."/>
            <person name="Berrin J.G."/>
            <person name="Delaux P.M."/>
            <person name="Dal Grande F."/>
            <person name="Keller J."/>
        </authorList>
    </citation>
    <scope>NUCLEOTIDE SEQUENCE [LARGE SCALE GENOMIC DNA]</scope>
    <source>
        <strain evidence="2 3">SAG 2523</strain>
    </source>
</reference>
<feature type="region of interest" description="Disordered" evidence="1">
    <location>
        <begin position="265"/>
        <end position="369"/>
    </location>
</feature>
<feature type="compositionally biased region" description="Polar residues" evidence="1">
    <location>
        <begin position="286"/>
        <end position="310"/>
    </location>
</feature>
<dbReference type="PANTHER" id="PTHR15633:SF2">
    <property type="entry name" value="NUCLEOLAR PROTEIN 11"/>
    <property type="match status" value="1"/>
</dbReference>
<sequence length="736" mass="77715">MDQPQCICQQDDSSLYGISAGHDSEIVLTLQDSGVHCFNVDRRENSHLWLLGDPSLTFTASAVFDHHKKSLSATVCHTATTRQPGRKDTLITWSADAPAGTLANIAQRSSLPGRAHSLHPLTSAIPPANDQADDAAATPADASMYVVPQQRRGSLVVVFQDGTACAASSFQNGADPSARTASPERVTITACSFEEQLAVCWRPPGTQQTDVHVDIYRSQAGHLQLTSSLQLSAPATGATLASASLQADSLTTTWSTGALQVFSLDSSRSSKQSQPSAEQLMRCSRKLSSSFQQMSEQGVFQHDSSQQHSTPAAAPAPKAFNSLPNGVVKLHLDTPDTKSSKKNKQAKGSGKKRKGGEREAAQPTSTAALPQGSALFASTSLAEGSVALASWENSAPDHQPSVDPTSHNGSLRLSLFDTCYGGVQHSRLLHGLQAPTATARFQVAASRSGRCLTVALNGAVYAAQLQAEPATLASLAGCFGPGSTSEAGQAAQAILDLPASTAVQQSHMRPAWQAAAPAASAEAAEADVAAPLQSMWNPTAAVGPIFQRAQQQFCGQALGPAACTERYHLIASASVATSVVEGFSDQEVCLHPLVAMHHDGTVLLAALSQLSQRQAVMLLRYLLQWMQHHTGLLHHPAAAAAATSSLEGSAIPQYRSILQWLGATLDAHMVSLSMYPACHQVLETLQGMTQQQLEGMDLLVGMRGMLEHIECRAPLPTSQSMAVATYSIEVLDLRVD</sequence>
<feature type="compositionally biased region" description="Basic residues" evidence="1">
    <location>
        <begin position="340"/>
        <end position="355"/>
    </location>
</feature>
<evidence type="ECO:0000313" key="3">
    <source>
        <dbReference type="Proteomes" id="UP001485043"/>
    </source>
</evidence>
<dbReference type="GO" id="GO:0003723">
    <property type="term" value="F:RNA binding"/>
    <property type="evidence" value="ECO:0007669"/>
    <property type="project" value="TreeGrafter"/>
</dbReference>
<keyword evidence="3" id="KW-1185">Reference proteome</keyword>
<dbReference type="EMBL" id="JALJOV010000238">
    <property type="protein sequence ID" value="KAK9865547.1"/>
    <property type="molecule type" value="Genomic_DNA"/>
</dbReference>
<gene>
    <name evidence="2" type="ORF">WJX84_006003</name>
</gene>